<sequence>MYPDDVLVTPSRQQLPVVVTVLYLNCDVLSFHLSHCNTCSLAGHDLFQLQSSCEQSSSTSFSQDFPSFKQG</sequence>
<dbReference type="EMBL" id="JALJOV010000667">
    <property type="protein sequence ID" value="KAK9862026.1"/>
    <property type="molecule type" value="Genomic_DNA"/>
</dbReference>
<keyword evidence="2" id="KW-1185">Reference proteome</keyword>
<evidence type="ECO:0000313" key="2">
    <source>
        <dbReference type="Proteomes" id="UP001485043"/>
    </source>
</evidence>
<organism evidence="1 2">
    <name type="scientific">Apatococcus fuscideae</name>
    <dbReference type="NCBI Taxonomy" id="2026836"/>
    <lineage>
        <taxon>Eukaryota</taxon>
        <taxon>Viridiplantae</taxon>
        <taxon>Chlorophyta</taxon>
        <taxon>core chlorophytes</taxon>
        <taxon>Trebouxiophyceae</taxon>
        <taxon>Chlorellales</taxon>
        <taxon>Chlorellaceae</taxon>
        <taxon>Apatococcus</taxon>
    </lineage>
</organism>
<name>A0AAW1SZ95_9CHLO</name>
<gene>
    <name evidence="1" type="ORF">WJX84_009697</name>
</gene>
<protein>
    <submittedName>
        <fullName evidence="1">Uncharacterized protein</fullName>
    </submittedName>
</protein>
<comment type="caution">
    <text evidence="1">The sequence shown here is derived from an EMBL/GenBank/DDBJ whole genome shotgun (WGS) entry which is preliminary data.</text>
</comment>
<reference evidence="1 2" key="1">
    <citation type="journal article" date="2024" name="Nat. Commun.">
        <title>Phylogenomics reveals the evolutionary origins of lichenization in chlorophyte algae.</title>
        <authorList>
            <person name="Puginier C."/>
            <person name="Libourel C."/>
            <person name="Otte J."/>
            <person name="Skaloud P."/>
            <person name="Haon M."/>
            <person name="Grisel S."/>
            <person name="Petersen M."/>
            <person name="Berrin J.G."/>
            <person name="Delaux P.M."/>
            <person name="Dal Grande F."/>
            <person name="Keller J."/>
        </authorList>
    </citation>
    <scope>NUCLEOTIDE SEQUENCE [LARGE SCALE GENOMIC DNA]</scope>
    <source>
        <strain evidence="1 2">SAG 2523</strain>
    </source>
</reference>
<dbReference type="Proteomes" id="UP001485043">
    <property type="component" value="Unassembled WGS sequence"/>
</dbReference>
<proteinExistence type="predicted"/>
<dbReference type="AlphaFoldDB" id="A0AAW1SZ95"/>
<accession>A0AAW1SZ95</accession>
<evidence type="ECO:0000313" key="1">
    <source>
        <dbReference type="EMBL" id="KAK9862026.1"/>
    </source>
</evidence>